<feature type="region of interest" description="Disordered" evidence="1">
    <location>
        <begin position="1"/>
        <end position="23"/>
    </location>
</feature>
<name>A0ABT9BII6_9BACT</name>
<dbReference type="Proteomes" id="UP001176429">
    <property type="component" value="Unassembled WGS sequence"/>
</dbReference>
<proteinExistence type="predicted"/>
<evidence type="ECO:0000313" key="3">
    <source>
        <dbReference type="Proteomes" id="UP001176429"/>
    </source>
</evidence>
<gene>
    <name evidence="2" type="ORF">Q5H93_18905</name>
</gene>
<evidence type="ECO:0000256" key="1">
    <source>
        <dbReference type="SAM" id="MobiDB-lite"/>
    </source>
</evidence>
<dbReference type="EMBL" id="JAUQSY010000014">
    <property type="protein sequence ID" value="MDO7876822.1"/>
    <property type="molecule type" value="Genomic_DNA"/>
</dbReference>
<evidence type="ECO:0008006" key="4">
    <source>
        <dbReference type="Google" id="ProtNLM"/>
    </source>
</evidence>
<comment type="caution">
    <text evidence="2">The sequence shown here is derived from an EMBL/GenBank/DDBJ whole genome shotgun (WGS) entry which is preliminary data.</text>
</comment>
<dbReference type="RefSeq" id="WP_305008210.1">
    <property type="nucleotide sequence ID" value="NZ_JAUQSY010000014.1"/>
</dbReference>
<accession>A0ABT9BII6</accession>
<protein>
    <recommendedName>
        <fullName evidence="4">DUF4254 domain-containing protein</fullName>
    </recommendedName>
</protein>
<feature type="compositionally biased region" description="Pro residues" evidence="1">
    <location>
        <begin position="50"/>
        <end position="61"/>
    </location>
</feature>
<keyword evidence="3" id="KW-1185">Reference proteome</keyword>
<reference evidence="2" key="1">
    <citation type="submission" date="2023-07" db="EMBL/GenBank/DDBJ databases">
        <authorList>
            <person name="Kim M.K."/>
        </authorList>
    </citation>
    <scope>NUCLEOTIDE SEQUENCE</scope>
    <source>
        <strain evidence="2">ASUV-10-1</strain>
    </source>
</reference>
<evidence type="ECO:0000313" key="2">
    <source>
        <dbReference type="EMBL" id="MDO7876822.1"/>
    </source>
</evidence>
<feature type="region of interest" description="Disordered" evidence="1">
    <location>
        <begin position="44"/>
        <end position="65"/>
    </location>
</feature>
<organism evidence="2 3">
    <name type="scientific">Hymenobacter aranciens</name>
    <dbReference type="NCBI Taxonomy" id="3063996"/>
    <lineage>
        <taxon>Bacteria</taxon>
        <taxon>Pseudomonadati</taxon>
        <taxon>Bacteroidota</taxon>
        <taxon>Cytophagia</taxon>
        <taxon>Cytophagales</taxon>
        <taxon>Hymenobacteraceae</taxon>
        <taxon>Hymenobacter</taxon>
    </lineage>
</organism>
<feature type="compositionally biased region" description="Polar residues" evidence="1">
    <location>
        <begin position="1"/>
        <end position="10"/>
    </location>
</feature>
<sequence length="167" mass="18414">MGQARSSIAESETGRRPPSIREGYWERSRRLTLAAIGKALDPLTGDSLPGLPPLPPLPPAAQPLQDRVRDCRHRIRNLQYDLADMQEKAKPYEARRAALPTLLPWTGPDPSPDLAAAWLDLFEKEAEVALLYTCGAGPQRLLQARIAGLERECELLEELLAPLPPAP</sequence>